<dbReference type="GO" id="GO:0003723">
    <property type="term" value="F:RNA binding"/>
    <property type="evidence" value="ECO:0007669"/>
    <property type="project" value="UniProtKB-UniRule"/>
</dbReference>
<dbReference type="Pfam" id="PF00076">
    <property type="entry name" value="RRM_1"/>
    <property type="match status" value="1"/>
</dbReference>
<dbReference type="InterPro" id="IPR035979">
    <property type="entry name" value="RBD_domain_sf"/>
</dbReference>
<dbReference type="SMART" id="SM00360">
    <property type="entry name" value="RRM"/>
    <property type="match status" value="1"/>
</dbReference>
<dbReference type="Gene3D" id="3.30.70.330">
    <property type="match status" value="1"/>
</dbReference>
<dbReference type="PROSITE" id="PS50102">
    <property type="entry name" value="RRM"/>
    <property type="match status" value="1"/>
</dbReference>
<dbReference type="InterPro" id="IPR012677">
    <property type="entry name" value="Nucleotide-bd_a/b_plait_sf"/>
</dbReference>
<evidence type="ECO:0000256" key="1">
    <source>
        <dbReference type="PROSITE-ProRule" id="PRU00176"/>
    </source>
</evidence>
<name>A0A8R1XXT2_ONCVO</name>
<dbReference type="Gene3D" id="2.40.50.90">
    <property type="match status" value="1"/>
</dbReference>
<keyword evidence="4" id="KW-1185">Reference proteome</keyword>
<reference evidence="3" key="2">
    <citation type="submission" date="2022-06" db="UniProtKB">
        <authorList>
            <consortium name="EnsemblMetazoa"/>
        </authorList>
    </citation>
    <scope>IDENTIFICATION</scope>
</reference>
<accession>A0A8R1XXT2</accession>
<evidence type="ECO:0000259" key="2">
    <source>
        <dbReference type="PROSITE" id="PS50102"/>
    </source>
</evidence>
<dbReference type="CDD" id="cd00590">
    <property type="entry name" value="RRM_SF"/>
    <property type="match status" value="1"/>
</dbReference>
<dbReference type="EnsemblMetazoa" id="OVOC6014.1">
    <property type="protein sequence ID" value="OVOC6014.1"/>
    <property type="gene ID" value="WBGene00242823"/>
</dbReference>
<dbReference type="Gene3D" id="2.30.30.140">
    <property type="match status" value="1"/>
</dbReference>
<evidence type="ECO:0000313" key="4">
    <source>
        <dbReference type="Proteomes" id="UP000024404"/>
    </source>
</evidence>
<keyword evidence="1" id="KW-0694">RNA-binding</keyword>
<dbReference type="SUPFAM" id="SSF54928">
    <property type="entry name" value="RNA-binding domain, RBD"/>
    <property type="match status" value="1"/>
</dbReference>
<dbReference type="OMA" id="QNVPETW"/>
<dbReference type="EMBL" id="CMVM020000164">
    <property type="status" value="NOT_ANNOTATED_CDS"/>
    <property type="molecule type" value="Genomic_DNA"/>
</dbReference>
<dbReference type="InterPro" id="IPR002999">
    <property type="entry name" value="Tudor"/>
</dbReference>
<dbReference type="GO" id="GO:0005737">
    <property type="term" value="C:cytoplasm"/>
    <property type="evidence" value="ECO:0007669"/>
    <property type="project" value="UniProtKB-ARBA"/>
</dbReference>
<sequence length="426" mass="48527">MQFHGEKRSTTAADCGKLKQSDLHLPQVGTSEDRTLYVQNIPGTWDKWKLLNIFRRFGRIDNIKILKKHEDSLTCAFVYMMTVADANSVITATANNDGEIQLPELSKPLKIQFVKQKGDASSKTELLTAINKEAERMKRLRIKKFFLIVHIKICFSYFSTDRVELGLTGGMIRKSIIYNDRLHRHAYLPVGKPLQIELVKPIAKFLHWPMLFYVTTETHECEAENLIITNRDLDSNLVAHFKRAAQVTYVVENELLVAAPNKAGQVPLRCRVLEELNDKKIRIYALDLGQTLVVQMSDLKVISDYLASIPARAVPCTLYGITNPTSTFAQNASCLLESIDHLLILVVSFQGAIALVRAFSLNGNGSSEIAKILANKDLCDYKPPSKRRTYSRETLLFLREKQVNAYEYYCDLHCLFCMNCIMYFFI</sequence>
<dbReference type="AlphaFoldDB" id="A0A8R1XXT2"/>
<dbReference type="CDD" id="cd20379">
    <property type="entry name" value="Tudor_dTUD-like"/>
    <property type="match status" value="1"/>
</dbReference>
<feature type="domain" description="RRM" evidence="2">
    <location>
        <begin position="34"/>
        <end position="116"/>
    </location>
</feature>
<evidence type="ECO:0000313" key="3">
    <source>
        <dbReference type="EnsemblMetazoa" id="OVOC6014.1"/>
    </source>
</evidence>
<dbReference type="InterPro" id="IPR000504">
    <property type="entry name" value="RRM_dom"/>
</dbReference>
<dbReference type="Pfam" id="PF00567">
    <property type="entry name" value="TUDOR"/>
    <property type="match status" value="1"/>
</dbReference>
<dbReference type="Proteomes" id="UP000024404">
    <property type="component" value="Unassembled WGS sequence"/>
</dbReference>
<dbReference type="InterPro" id="IPR035437">
    <property type="entry name" value="SNase_OB-fold_sf"/>
</dbReference>
<organism evidence="3 4">
    <name type="scientific">Onchocerca volvulus</name>
    <dbReference type="NCBI Taxonomy" id="6282"/>
    <lineage>
        <taxon>Eukaryota</taxon>
        <taxon>Metazoa</taxon>
        <taxon>Ecdysozoa</taxon>
        <taxon>Nematoda</taxon>
        <taxon>Chromadorea</taxon>
        <taxon>Rhabditida</taxon>
        <taxon>Spirurina</taxon>
        <taxon>Spiruromorpha</taxon>
        <taxon>Filarioidea</taxon>
        <taxon>Onchocercidae</taxon>
        <taxon>Onchocerca</taxon>
    </lineage>
</organism>
<reference evidence="4" key="1">
    <citation type="submission" date="2013-10" db="EMBL/GenBank/DDBJ databases">
        <title>Genome sequencing of Onchocerca volvulus.</title>
        <authorList>
            <person name="Cotton J."/>
            <person name="Tsai J."/>
            <person name="Stanley E."/>
            <person name="Tracey A."/>
            <person name="Holroyd N."/>
            <person name="Lustigman S."/>
            <person name="Berriman M."/>
        </authorList>
    </citation>
    <scope>NUCLEOTIDE SEQUENCE</scope>
</reference>
<protein>
    <submittedName>
        <fullName evidence="3">RRM domain-containing protein</fullName>
    </submittedName>
</protein>
<dbReference type="SUPFAM" id="SSF63748">
    <property type="entry name" value="Tudor/PWWP/MBT"/>
    <property type="match status" value="1"/>
</dbReference>
<proteinExistence type="predicted"/>